<evidence type="ECO:0000313" key="3">
    <source>
        <dbReference type="Proteomes" id="UP001164794"/>
    </source>
</evidence>
<accession>A0ABY7JK00</accession>
<dbReference type="RefSeq" id="WP_269265514.1">
    <property type="nucleotide sequence ID" value="NZ_CP098248.1"/>
</dbReference>
<reference evidence="2" key="1">
    <citation type="journal article" date="2022" name="Front. Microbiol.">
        <title>New perspectives on an old grouping: The genomic and phenotypic variability of Oxalobacter formigenes and the implications for calcium oxalate stone prevention.</title>
        <authorList>
            <person name="Chmiel J.A."/>
            <person name="Carr C."/>
            <person name="Stuivenberg G.A."/>
            <person name="Venema R."/>
            <person name="Chanyi R.M."/>
            <person name="Al K.F."/>
            <person name="Giguere D."/>
            <person name="Say H."/>
            <person name="Akouris P.P."/>
            <person name="Dominguez Romero S.A."/>
            <person name="Kwong A."/>
            <person name="Tai V."/>
            <person name="Koval S.F."/>
            <person name="Razvi H."/>
            <person name="Bjazevic J."/>
            <person name="Burton J.P."/>
        </authorList>
    </citation>
    <scope>NUCLEOTIDE SEQUENCE</scope>
    <source>
        <strain evidence="2">HOxNP-1</strain>
    </source>
</reference>
<dbReference type="EMBL" id="CP098248">
    <property type="protein sequence ID" value="WAV97926.1"/>
    <property type="molecule type" value="Genomic_DNA"/>
</dbReference>
<feature type="transmembrane region" description="Helical" evidence="1">
    <location>
        <begin position="6"/>
        <end position="22"/>
    </location>
</feature>
<protein>
    <submittedName>
        <fullName evidence="2">Uncharacterized protein</fullName>
    </submittedName>
</protein>
<evidence type="ECO:0000313" key="2">
    <source>
        <dbReference type="EMBL" id="WAV97926.1"/>
    </source>
</evidence>
<keyword evidence="1" id="KW-0812">Transmembrane</keyword>
<dbReference type="Proteomes" id="UP001164794">
    <property type="component" value="Chromosome"/>
</dbReference>
<keyword evidence="1" id="KW-1133">Transmembrane helix</keyword>
<gene>
    <name evidence="2" type="ORF">NB645_04150</name>
</gene>
<keyword evidence="3" id="KW-1185">Reference proteome</keyword>
<proteinExistence type="predicted"/>
<organism evidence="2 3">
    <name type="scientific">Oxalobacter aliiformigenes</name>
    <dbReference type="NCBI Taxonomy" id="2946593"/>
    <lineage>
        <taxon>Bacteria</taxon>
        <taxon>Pseudomonadati</taxon>
        <taxon>Pseudomonadota</taxon>
        <taxon>Betaproteobacteria</taxon>
        <taxon>Burkholderiales</taxon>
        <taxon>Oxalobacteraceae</taxon>
        <taxon>Oxalobacter</taxon>
    </lineage>
</organism>
<sequence length="68" mass="7374">MNAFSGRAVFAGWPGAFSWLAYRKNRFGDRLFSWRKQGGGTFVLYGNGLAVAVAFANGGGWGHVLFSI</sequence>
<keyword evidence="1" id="KW-0472">Membrane</keyword>
<name>A0ABY7JK00_9BURK</name>
<evidence type="ECO:0000256" key="1">
    <source>
        <dbReference type="SAM" id="Phobius"/>
    </source>
</evidence>
<feature type="transmembrane region" description="Helical" evidence="1">
    <location>
        <begin position="42"/>
        <end position="66"/>
    </location>
</feature>